<dbReference type="EMBL" id="JTAK01000001">
    <property type="protein sequence ID" value="KHO66535.1"/>
    <property type="molecule type" value="Genomic_DNA"/>
</dbReference>
<name>A0A0B2D7X4_9PSED</name>
<accession>A0A0B3BV61</accession>
<dbReference type="InterPro" id="IPR050832">
    <property type="entry name" value="Bact_Acetyltransf"/>
</dbReference>
<evidence type="ECO:0000313" key="4">
    <source>
        <dbReference type="EMBL" id="KHO66535.1"/>
    </source>
</evidence>
<evidence type="ECO:0000256" key="2">
    <source>
        <dbReference type="ARBA" id="ARBA00023315"/>
    </source>
</evidence>
<sequence>MPTHRPVTDADLSALCALPRTPEELFYCFPRAEFPLTPEQLRAAIEQRSDSTVVELDGRVVAFANFYQWAEGGICAIGNVMVAADARRRGVASYLMKVMCALAFDKHRATEVKVSCFNANTAGLLLYPRLGFTPSAIEERRDKAGAPVALVHLRLPRDIAPQVD</sequence>
<proteinExistence type="predicted"/>
<dbReference type="AlphaFoldDB" id="A0A0B2D7X4"/>
<evidence type="ECO:0000313" key="5">
    <source>
        <dbReference type="EMBL" id="SIQ60166.1"/>
    </source>
</evidence>
<dbReference type="PATRIC" id="fig|706570.3.peg.2346"/>
<feature type="domain" description="N-acetyltransferase" evidence="3">
    <location>
        <begin position="2"/>
        <end position="160"/>
    </location>
</feature>
<accession>A0A0B2D7X4</accession>
<dbReference type="Gene3D" id="3.40.630.30">
    <property type="match status" value="1"/>
</dbReference>
<evidence type="ECO:0000259" key="3">
    <source>
        <dbReference type="PROSITE" id="PS51186"/>
    </source>
</evidence>
<keyword evidence="2" id="KW-0012">Acyltransferase</keyword>
<dbReference type="PANTHER" id="PTHR43877:SF2">
    <property type="entry name" value="AMINOALKYLPHOSPHONATE N-ACETYLTRANSFERASE-RELATED"/>
    <property type="match status" value="1"/>
</dbReference>
<keyword evidence="6" id="KW-1185">Reference proteome</keyword>
<dbReference type="Proteomes" id="UP000030980">
    <property type="component" value="Unassembled WGS sequence"/>
</dbReference>
<dbReference type="SUPFAM" id="SSF55729">
    <property type="entry name" value="Acyl-CoA N-acyltransferases (Nat)"/>
    <property type="match status" value="1"/>
</dbReference>
<evidence type="ECO:0000256" key="1">
    <source>
        <dbReference type="ARBA" id="ARBA00022679"/>
    </source>
</evidence>
<dbReference type="Proteomes" id="UP000186079">
    <property type="component" value="Unassembled WGS sequence"/>
</dbReference>
<gene>
    <name evidence="4" type="ORF">PT85_02960</name>
    <name evidence="5" type="ORF">SAMN05421672_10812</name>
</gene>
<dbReference type="PROSITE" id="PS51186">
    <property type="entry name" value="GNAT"/>
    <property type="match status" value="1"/>
</dbReference>
<dbReference type="InterPro" id="IPR016181">
    <property type="entry name" value="Acyl_CoA_acyltransferase"/>
</dbReference>
<dbReference type="RefSeq" id="WP_027590106.1">
    <property type="nucleotide sequence ID" value="NZ_FMUP01000005.1"/>
</dbReference>
<dbReference type="InterPro" id="IPR000182">
    <property type="entry name" value="GNAT_dom"/>
</dbReference>
<dbReference type="Pfam" id="PF00583">
    <property type="entry name" value="Acetyltransf_1"/>
    <property type="match status" value="1"/>
</dbReference>
<protein>
    <submittedName>
        <fullName evidence="4">GNAT family acetyltransferase</fullName>
    </submittedName>
    <submittedName>
        <fullName evidence="5">Protein N-acetyltransferase, RimJ/RimL family</fullName>
    </submittedName>
</protein>
<dbReference type="PANTHER" id="PTHR43877">
    <property type="entry name" value="AMINOALKYLPHOSPHONATE N-ACETYLTRANSFERASE-RELATED-RELATED"/>
    <property type="match status" value="1"/>
</dbReference>
<evidence type="ECO:0000313" key="7">
    <source>
        <dbReference type="Proteomes" id="UP000186079"/>
    </source>
</evidence>
<keyword evidence="1 4" id="KW-0808">Transferase</keyword>
<reference evidence="4 6" key="1">
    <citation type="submission" date="2014-11" db="EMBL/GenBank/DDBJ databases">
        <title>Genome sequence of Pseudomonas tuomuerensis JCM 14085.</title>
        <authorList>
            <person name="Shin S.-K."/>
            <person name="Yi H."/>
        </authorList>
    </citation>
    <scope>NUCLEOTIDE SEQUENCE [LARGE SCALE GENOMIC DNA]</scope>
    <source>
        <strain evidence="4 6">JCM 14085</strain>
    </source>
</reference>
<dbReference type="GO" id="GO:0016747">
    <property type="term" value="F:acyltransferase activity, transferring groups other than amino-acyl groups"/>
    <property type="evidence" value="ECO:0007669"/>
    <property type="project" value="InterPro"/>
</dbReference>
<dbReference type="STRING" id="706570.PT85_02960"/>
<reference evidence="5 7" key="2">
    <citation type="submission" date="2017-01" db="EMBL/GenBank/DDBJ databases">
        <authorList>
            <person name="Mah S.A."/>
            <person name="Swanson W.J."/>
            <person name="Moy G.W."/>
            <person name="Vacquier V.D."/>
        </authorList>
    </citation>
    <scope>NUCLEOTIDE SEQUENCE [LARGE SCALE GENOMIC DNA]</scope>
    <source>
        <strain evidence="5 7">ATCC 29606</strain>
    </source>
</reference>
<organism evidence="4 6">
    <name type="scientific">Pseudomonas flexibilis</name>
    <dbReference type="NCBI Taxonomy" id="706570"/>
    <lineage>
        <taxon>Bacteria</taxon>
        <taxon>Pseudomonadati</taxon>
        <taxon>Pseudomonadota</taxon>
        <taxon>Gammaproteobacteria</taxon>
        <taxon>Pseudomonadales</taxon>
        <taxon>Pseudomonadaceae</taxon>
        <taxon>Pseudomonas</taxon>
    </lineage>
</organism>
<dbReference type="EMBL" id="FTMC01000008">
    <property type="protein sequence ID" value="SIQ60166.1"/>
    <property type="molecule type" value="Genomic_DNA"/>
</dbReference>
<dbReference type="CDD" id="cd04301">
    <property type="entry name" value="NAT_SF"/>
    <property type="match status" value="1"/>
</dbReference>
<dbReference type="OrthoDB" id="7001268at2"/>
<evidence type="ECO:0000313" key="6">
    <source>
        <dbReference type="Proteomes" id="UP000030980"/>
    </source>
</evidence>